<dbReference type="InterPro" id="IPR020904">
    <property type="entry name" value="Sc_DH/Rdtase_CS"/>
</dbReference>
<feature type="signal peptide" evidence="3">
    <location>
        <begin position="1"/>
        <end position="20"/>
    </location>
</feature>
<organism evidence="4 5">
    <name type="scientific">Parthenolecanium corni</name>
    <dbReference type="NCBI Taxonomy" id="536013"/>
    <lineage>
        <taxon>Eukaryota</taxon>
        <taxon>Metazoa</taxon>
        <taxon>Ecdysozoa</taxon>
        <taxon>Arthropoda</taxon>
        <taxon>Hexapoda</taxon>
        <taxon>Insecta</taxon>
        <taxon>Pterygota</taxon>
        <taxon>Neoptera</taxon>
        <taxon>Paraneoptera</taxon>
        <taxon>Hemiptera</taxon>
        <taxon>Sternorrhyncha</taxon>
        <taxon>Coccoidea</taxon>
        <taxon>Coccidae</taxon>
        <taxon>Parthenolecanium</taxon>
    </lineage>
</organism>
<protein>
    <submittedName>
        <fullName evidence="4">Uncharacterized protein</fullName>
    </submittedName>
</protein>
<evidence type="ECO:0000313" key="5">
    <source>
        <dbReference type="Proteomes" id="UP001367676"/>
    </source>
</evidence>
<dbReference type="SUPFAM" id="SSF51735">
    <property type="entry name" value="NAD(P)-binding Rossmann-fold domains"/>
    <property type="match status" value="1"/>
</dbReference>
<dbReference type="AlphaFoldDB" id="A0AAN9TDY8"/>
<keyword evidence="1" id="KW-0560">Oxidoreductase</keyword>
<dbReference type="GO" id="GO:0008202">
    <property type="term" value="P:steroid metabolic process"/>
    <property type="evidence" value="ECO:0007669"/>
    <property type="project" value="TreeGrafter"/>
</dbReference>
<gene>
    <name evidence="4" type="ORF">V9T40_000928</name>
</gene>
<comment type="similarity">
    <text evidence="2">Belongs to the short-chain dehydrogenases/reductases (SDR) family.</text>
</comment>
<dbReference type="Gene3D" id="3.40.50.720">
    <property type="entry name" value="NAD(P)-binding Rossmann-like Domain"/>
    <property type="match status" value="1"/>
</dbReference>
<dbReference type="Pfam" id="PF00106">
    <property type="entry name" value="adh_short"/>
    <property type="match status" value="1"/>
</dbReference>
<comment type="caution">
    <text evidence="4">The sequence shown here is derived from an EMBL/GenBank/DDBJ whole genome shotgun (WGS) entry which is preliminary data.</text>
</comment>
<dbReference type="EMBL" id="JBBCAQ010000034">
    <property type="protein sequence ID" value="KAK7580299.1"/>
    <property type="molecule type" value="Genomic_DNA"/>
</dbReference>
<dbReference type="PANTHER" id="PTHR43313">
    <property type="entry name" value="SHORT-CHAIN DEHYDROGENASE/REDUCTASE FAMILY 9C"/>
    <property type="match status" value="1"/>
</dbReference>
<evidence type="ECO:0000256" key="1">
    <source>
        <dbReference type="ARBA" id="ARBA00023002"/>
    </source>
</evidence>
<evidence type="ECO:0000256" key="3">
    <source>
        <dbReference type="SAM" id="SignalP"/>
    </source>
</evidence>
<dbReference type="InterPro" id="IPR002347">
    <property type="entry name" value="SDR_fam"/>
</dbReference>
<dbReference type="PRINTS" id="PR00081">
    <property type="entry name" value="GDHRDH"/>
</dbReference>
<accession>A0AAN9TDY8</accession>
<keyword evidence="5" id="KW-1185">Reference proteome</keyword>
<proteinExistence type="inferred from homology"/>
<dbReference type="PROSITE" id="PS00061">
    <property type="entry name" value="ADH_SHORT"/>
    <property type="match status" value="1"/>
</dbReference>
<evidence type="ECO:0000256" key="2">
    <source>
        <dbReference type="RuleBase" id="RU000363"/>
    </source>
</evidence>
<name>A0AAN9TDY8_9HEMI</name>
<reference evidence="4 5" key="1">
    <citation type="submission" date="2024-03" db="EMBL/GenBank/DDBJ databases">
        <title>Adaptation during the transition from Ophiocordyceps entomopathogen to insect associate is accompanied by gene loss and intensified selection.</title>
        <authorList>
            <person name="Ward C.M."/>
            <person name="Onetto C.A."/>
            <person name="Borneman A.R."/>
        </authorList>
    </citation>
    <scope>NUCLEOTIDE SEQUENCE [LARGE SCALE GENOMIC DNA]</scope>
    <source>
        <strain evidence="4">AWRI1</strain>
        <tissue evidence="4">Single Adult Female</tissue>
    </source>
</reference>
<sequence length="323" mass="36645">MSIIAIVLLVFYIINRLVKSIKPNSSHAVLITGCDSGVGYSLACHCAELGVSVFAACLNSDSFGAQHLLQLHHEQRNVHVIQMDVRETESVQNALTKIKRILSDDKNLVLKALVNNAGVMVFGEFAWQTEDLIQQQIDVNLVGAIRVTKAFLPMIVNNKGRVINITSHCSMQALPGLSVYAASKAGLLTWSDALRIEMKKFGIPVISLIPGSFFTATHIMANQKKYAEKMKYEMSPEEWERYQNYFLEYNSYLTSFNVPQVRRIDDKHLYAQFNEALLSTKPKSHYSNSPFRYILYHTLFKITPTPIRDELVIKFVNLPKWKT</sequence>
<dbReference type="PANTHER" id="PTHR43313:SF36">
    <property type="entry name" value="D-BETA-HYDROXYBUTYRATE DEHYDROGENASE, MITOCHONDRIAL"/>
    <property type="match status" value="1"/>
</dbReference>
<dbReference type="Proteomes" id="UP001367676">
    <property type="component" value="Unassembled WGS sequence"/>
</dbReference>
<dbReference type="PRINTS" id="PR00080">
    <property type="entry name" value="SDRFAMILY"/>
</dbReference>
<dbReference type="InterPro" id="IPR036291">
    <property type="entry name" value="NAD(P)-bd_dom_sf"/>
</dbReference>
<keyword evidence="3" id="KW-0732">Signal</keyword>
<feature type="chain" id="PRO_5042980414" evidence="3">
    <location>
        <begin position="21"/>
        <end position="323"/>
    </location>
</feature>
<dbReference type="GO" id="GO:0016491">
    <property type="term" value="F:oxidoreductase activity"/>
    <property type="evidence" value="ECO:0007669"/>
    <property type="project" value="UniProtKB-KW"/>
</dbReference>
<evidence type="ECO:0000313" key="4">
    <source>
        <dbReference type="EMBL" id="KAK7580299.1"/>
    </source>
</evidence>